<evidence type="ECO:0000313" key="3">
    <source>
        <dbReference type="Proteomes" id="UP000197065"/>
    </source>
</evidence>
<keyword evidence="3" id="KW-1185">Reference proteome</keyword>
<keyword evidence="1" id="KW-1133">Transmembrane helix</keyword>
<name>A0A212QQF2_9PROT</name>
<organism evidence="2 3">
    <name type="scientific">Arboricoccus pini</name>
    <dbReference type="NCBI Taxonomy" id="1963835"/>
    <lineage>
        <taxon>Bacteria</taxon>
        <taxon>Pseudomonadati</taxon>
        <taxon>Pseudomonadota</taxon>
        <taxon>Alphaproteobacteria</taxon>
        <taxon>Geminicoccales</taxon>
        <taxon>Geminicoccaceae</taxon>
        <taxon>Arboricoccus</taxon>
    </lineage>
</organism>
<accession>A0A212QQF2</accession>
<sequence length="70" mass="7130">MTLLPTLALFCLALAAIGLAIRTERRTLPPGALRAPSTLLLALGVVGGILLLAHLVTLTTGLSLPGRAGF</sequence>
<keyword evidence="1" id="KW-0812">Transmembrane</keyword>
<feature type="transmembrane region" description="Helical" evidence="1">
    <location>
        <begin position="38"/>
        <end position="64"/>
    </location>
</feature>
<dbReference type="RefSeq" id="WP_088560192.1">
    <property type="nucleotide sequence ID" value="NZ_FYEH01000002.1"/>
</dbReference>
<gene>
    <name evidence="2" type="ORF">SAMN07250955_102361</name>
</gene>
<dbReference type="Proteomes" id="UP000197065">
    <property type="component" value="Unassembled WGS sequence"/>
</dbReference>
<evidence type="ECO:0000313" key="2">
    <source>
        <dbReference type="EMBL" id="SNB61709.1"/>
    </source>
</evidence>
<dbReference type="EMBL" id="FYEH01000002">
    <property type="protein sequence ID" value="SNB61709.1"/>
    <property type="molecule type" value="Genomic_DNA"/>
</dbReference>
<protein>
    <submittedName>
        <fullName evidence="2">Uncharacterized protein</fullName>
    </submittedName>
</protein>
<reference evidence="2 3" key="1">
    <citation type="submission" date="2017-06" db="EMBL/GenBank/DDBJ databases">
        <authorList>
            <person name="Kim H.J."/>
            <person name="Triplett B.A."/>
        </authorList>
    </citation>
    <scope>NUCLEOTIDE SEQUENCE [LARGE SCALE GENOMIC DNA]</scope>
    <source>
        <strain evidence="2 3">B29T1</strain>
    </source>
</reference>
<proteinExistence type="predicted"/>
<evidence type="ECO:0000256" key="1">
    <source>
        <dbReference type="SAM" id="Phobius"/>
    </source>
</evidence>
<dbReference type="AlphaFoldDB" id="A0A212QQF2"/>
<keyword evidence="1" id="KW-0472">Membrane</keyword>